<dbReference type="Pfam" id="PF00132">
    <property type="entry name" value="Hexapep"/>
    <property type="match status" value="1"/>
</dbReference>
<name>A0A6J4TSB9_9ACTN</name>
<accession>A0A6J4TSB9</accession>
<dbReference type="InterPro" id="IPR051159">
    <property type="entry name" value="Hexapeptide_acetyltransf"/>
</dbReference>
<dbReference type="PROSITE" id="PS00101">
    <property type="entry name" value="HEXAPEP_TRANSFERASES"/>
    <property type="match status" value="1"/>
</dbReference>
<dbReference type="AlphaFoldDB" id="A0A6J4TSB9"/>
<organism evidence="3">
    <name type="scientific">uncultured Solirubrobacteraceae bacterium</name>
    <dbReference type="NCBI Taxonomy" id="1162706"/>
    <lineage>
        <taxon>Bacteria</taxon>
        <taxon>Bacillati</taxon>
        <taxon>Actinomycetota</taxon>
        <taxon>Thermoleophilia</taxon>
        <taxon>Solirubrobacterales</taxon>
        <taxon>Solirubrobacteraceae</taxon>
        <taxon>environmental samples</taxon>
    </lineage>
</organism>
<dbReference type="Gene3D" id="2.160.10.10">
    <property type="entry name" value="Hexapeptide repeat proteins"/>
    <property type="match status" value="1"/>
</dbReference>
<gene>
    <name evidence="3" type="ORF">AVDCRST_MAG67-4133</name>
</gene>
<sequence>MGGVLRARLRGLIEQIVDERLAAALPAAEERAARAGYERGRAAALTEPLLWGPPGRVHLAEGAVVNDALLNTESGSITVEQHAFFGHRVSVLTGTHDVTQRGTQRQRAVPSDGRDVHVEEGAWVGSGAILLGPCRIGAHAVVAAGAVVTADVAPETVVAGVPARPVRSLRDDVAR</sequence>
<dbReference type="GO" id="GO:0016740">
    <property type="term" value="F:transferase activity"/>
    <property type="evidence" value="ECO:0007669"/>
    <property type="project" value="UniProtKB-KW"/>
</dbReference>
<keyword evidence="1" id="KW-0808">Transferase</keyword>
<dbReference type="InterPro" id="IPR001451">
    <property type="entry name" value="Hexapep"/>
</dbReference>
<evidence type="ECO:0000256" key="2">
    <source>
        <dbReference type="ARBA" id="ARBA00022737"/>
    </source>
</evidence>
<proteinExistence type="predicted"/>
<reference evidence="3" key="1">
    <citation type="submission" date="2020-02" db="EMBL/GenBank/DDBJ databases">
        <authorList>
            <person name="Meier V. D."/>
        </authorList>
    </citation>
    <scope>NUCLEOTIDE SEQUENCE</scope>
    <source>
        <strain evidence="3">AVDCRST_MAG67</strain>
    </source>
</reference>
<evidence type="ECO:0000313" key="3">
    <source>
        <dbReference type="EMBL" id="CAA9530721.1"/>
    </source>
</evidence>
<evidence type="ECO:0008006" key="4">
    <source>
        <dbReference type="Google" id="ProtNLM"/>
    </source>
</evidence>
<dbReference type="PANTHER" id="PTHR23416">
    <property type="entry name" value="SIALIC ACID SYNTHASE-RELATED"/>
    <property type="match status" value="1"/>
</dbReference>
<dbReference type="InterPro" id="IPR011004">
    <property type="entry name" value="Trimer_LpxA-like_sf"/>
</dbReference>
<evidence type="ECO:0000256" key="1">
    <source>
        <dbReference type="ARBA" id="ARBA00022679"/>
    </source>
</evidence>
<dbReference type="InterPro" id="IPR018357">
    <property type="entry name" value="Hexapep_transf_CS"/>
</dbReference>
<protein>
    <recommendedName>
        <fullName evidence="4">Maltose O-acetyltransferase</fullName>
    </recommendedName>
</protein>
<dbReference type="EMBL" id="CADCVQ010000167">
    <property type="protein sequence ID" value="CAA9530721.1"/>
    <property type="molecule type" value="Genomic_DNA"/>
</dbReference>
<keyword evidence="2" id="KW-0677">Repeat</keyword>
<dbReference type="SUPFAM" id="SSF51161">
    <property type="entry name" value="Trimeric LpxA-like enzymes"/>
    <property type="match status" value="1"/>
</dbReference>